<keyword evidence="3" id="KW-0812">Transmembrane</keyword>
<keyword evidence="9" id="KW-0564">Palmitate</keyword>
<evidence type="ECO:0000256" key="1">
    <source>
        <dbReference type="ARBA" id="ARBA00004251"/>
    </source>
</evidence>
<evidence type="ECO:0000256" key="13">
    <source>
        <dbReference type="ARBA" id="ARBA00023319"/>
    </source>
</evidence>
<dbReference type="SUPFAM" id="SSF48726">
    <property type="entry name" value="Immunoglobulin"/>
    <property type="match status" value="1"/>
</dbReference>
<keyword evidence="12" id="KW-0449">Lipoprotein</keyword>
<dbReference type="InterPro" id="IPR015468">
    <property type="entry name" value="CD8_asu"/>
</dbReference>
<keyword evidence="4" id="KW-0732">Signal</keyword>
<evidence type="ECO:0000256" key="6">
    <source>
        <dbReference type="ARBA" id="ARBA00022989"/>
    </source>
</evidence>
<evidence type="ECO:0000313" key="15">
    <source>
        <dbReference type="Proteomes" id="UP000237246"/>
    </source>
</evidence>
<feature type="non-terminal residue" evidence="14">
    <location>
        <position position="1"/>
    </location>
</feature>
<evidence type="ECO:0000256" key="11">
    <source>
        <dbReference type="ARBA" id="ARBA00023180"/>
    </source>
</evidence>
<dbReference type="InterPro" id="IPR036179">
    <property type="entry name" value="Ig-like_dom_sf"/>
</dbReference>
<evidence type="ECO:0000256" key="5">
    <source>
        <dbReference type="ARBA" id="ARBA00022859"/>
    </source>
</evidence>
<keyword evidence="5" id="KW-0391">Immunity</keyword>
<comment type="caution">
    <text evidence="14">The sequence shown here is derived from an EMBL/GenBank/DDBJ whole genome shotgun (WGS) entry which is preliminary data.</text>
</comment>
<dbReference type="PANTHER" id="PTHR10441">
    <property type="entry name" value="CD8 ALPHA CHAIN"/>
    <property type="match status" value="1"/>
</dbReference>
<evidence type="ECO:0000256" key="12">
    <source>
        <dbReference type="ARBA" id="ARBA00023288"/>
    </source>
</evidence>
<dbReference type="OrthoDB" id="9118873at2759"/>
<gene>
    <name evidence="14" type="ORF">CIB84_017470</name>
</gene>
<dbReference type="Gene3D" id="2.60.40.10">
    <property type="entry name" value="Immunoglobulins"/>
    <property type="match status" value="1"/>
</dbReference>
<keyword evidence="13" id="KW-0393">Immunoglobulin domain</keyword>
<dbReference type="PANTHER" id="PTHR10441:SF2">
    <property type="entry name" value="T-CELL SURFACE GLYCOPROTEIN CD8 ALPHA CHAIN"/>
    <property type="match status" value="1"/>
</dbReference>
<keyword evidence="15" id="KW-1185">Reference proteome</keyword>
<evidence type="ECO:0000256" key="9">
    <source>
        <dbReference type="ARBA" id="ARBA00023139"/>
    </source>
</evidence>
<name>A0A2P4S3U5_BAMTH</name>
<dbReference type="AlphaFoldDB" id="A0A2P4S3U5"/>
<keyword evidence="8" id="KW-0472">Membrane</keyword>
<reference evidence="14 15" key="1">
    <citation type="submission" date="2018-01" db="EMBL/GenBank/DDBJ databases">
        <title>Comparison of the Chinese Bamboo Partridge and Red Junglefowl genome sequences highlights the importance of demography in genome evolution.</title>
        <authorList>
            <person name="Tiley G.P."/>
            <person name="Kimball R.T."/>
            <person name="Braun E.L."/>
            <person name="Burleigh J.G."/>
        </authorList>
    </citation>
    <scope>NUCLEOTIDE SEQUENCE [LARGE SCALE GENOMIC DNA]</scope>
    <source>
        <strain evidence="14">RTK389</strain>
        <tissue evidence="14">Blood</tissue>
    </source>
</reference>
<evidence type="ECO:0000256" key="3">
    <source>
        <dbReference type="ARBA" id="ARBA00022692"/>
    </source>
</evidence>
<sequence length="117" mass="12669">SSHSWYTTIFQGGKITSPKFEASWKGSSYQLVVKNFRAEDQGIYFCIENINQVLYINPGQPAFFPVTTTTAAPTTLTAATQSSQVTMKDISWHSPDAGNPAVGRPGLCQQCCFAGLG</sequence>
<keyword evidence="7" id="KW-1064">Adaptive immunity</keyword>
<accession>A0A2P4S3U5</accession>
<dbReference type="GO" id="GO:0002456">
    <property type="term" value="P:T cell mediated immunity"/>
    <property type="evidence" value="ECO:0007669"/>
    <property type="project" value="TreeGrafter"/>
</dbReference>
<dbReference type="GO" id="GO:0009897">
    <property type="term" value="C:external side of plasma membrane"/>
    <property type="evidence" value="ECO:0007669"/>
    <property type="project" value="TreeGrafter"/>
</dbReference>
<dbReference type="EMBL" id="PPHD01116769">
    <property type="protein sequence ID" value="POI18786.1"/>
    <property type="molecule type" value="Genomic_DNA"/>
</dbReference>
<dbReference type="Proteomes" id="UP000237246">
    <property type="component" value="Unassembled WGS sequence"/>
</dbReference>
<dbReference type="GO" id="GO:0045065">
    <property type="term" value="P:cytotoxic T cell differentiation"/>
    <property type="evidence" value="ECO:0007669"/>
    <property type="project" value="TreeGrafter"/>
</dbReference>
<evidence type="ECO:0000256" key="8">
    <source>
        <dbReference type="ARBA" id="ARBA00023136"/>
    </source>
</evidence>
<evidence type="ECO:0000256" key="7">
    <source>
        <dbReference type="ARBA" id="ARBA00023130"/>
    </source>
</evidence>
<evidence type="ECO:0000313" key="14">
    <source>
        <dbReference type="EMBL" id="POI18786.1"/>
    </source>
</evidence>
<evidence type="ECO:0008006" key="16">
    <source>
        <dbReference type="Google" id="ProtNLM"/>
    </source>
</evidence>
<protein>
    <recommendedName>
        <fullName evidence="16">Immunoglobulin V-set domain-containing protein</fullName>
    </recommendedName>
</protein>
<evidence type="ECO:0000256" key="10">
    <source>
        <dbReference type="ARBA" id="ARBA00023157"/>
    </source>
</evidence>
<evidence type="ECO:0000256" key="2">
    <source>
        <dbReference type="ARBA" id="ARBA00022475"/>
    </source>
</evidence>
<keyword evidence="10" id="KW-1015">Disulfide bond</keyword>
<comment type="subcellular location">
    <subcellularLocation>
        <location evidence="1">Cell membrane</location>
        <topology evidence="1">Single-pass type I membrane protein</topology>
    </subcellularLocation>
</comment>
<dbReference type="InterPro" id="IPR013783">
    <property type="entry name" value="Ig-like_fold"/>
</dbReference>
<proteinExistence type="predicted"/>
<keyword evidence="11" id="KW-0325">Glycoprotein</keyword>
<evidence type="ECO:0000256" key="4">
    <source>
        <dbReference type="ARBA" id="ARBA00022729"/>
    </source>
</evidence>
<dbReference type="GO" id="GO:0007166">
    <property type="term" value="P:cell surface receptor signaling pathway"/>
    <property type="evidence" value="ECO:0007669"/>
    <property type="project" value="TreeGrafter"/>
</dbReference>
<keyword evidence="6" id="KW-1133">Transmembrane helix</keyword>
<keyword evidence="2" id="KW-1003">Cell membrane</keyword>
<organism evidence="14 15">
    <name type="scientific">Bambusicola thoracicus</name>
    <name type="common">Chinese bamboo-partridge</name>
    <name type="synonym">Perdix thoracica</name>
    <dbReference type="NCBI Taxonomy" id="9083"/>
    <lineage>
        <taxon>Eukaryota</taxon>
        <taxon>Metazoa</taxon>
        <taxon>Chordata</taxon>
        <taxon>Craniata</taxon>
        <taxon>Vertebrata</taxon>
        <taxon>Euteleostomi</taxon>
        <taxon>Archelosauria</taxon>
        <taxon>Archosauria</taxon>
        <taxon>Dinosauria</taxon>
        <taxon>Saurischia</taxon>
        <taxon>Theropoda</taxon>
        <taxon>Coelurosauria</taxon>
        <taxon>Aves</taxon>
        <taxon>Neognathae</taxon>
        <taxon>Galloanserae</taxon>
        <taxon>Galliformes</taxon>
        <taxon>Phasianidae</taxon>
        <taxon>Perdicinae</taxon>
        <taxon>Bambusicola</taxon>
    </lineage>
</organism>